<organism evidence="5 6">
    <name type="scientific">Protopolystoma xenopodis</name>
    <dbReference type="NCBI Taxonomy" id="117903"/>
    <lineage>
        <taxon>Eukaryota</taxon>
        <taxon>Metazoa</taxon>
        <taxon>Spiralia</taxon>
        <taxon>Lophotrochozoa</taxon>
        <taxon>Platyhelminthes</taxon>
        <taxon>Monogenea</taxon>
        <taxon>Polyopisthocotylea</taxon>
        <taxon>Polystomatidea</taxon>
        <taxon>Polystomatidae</taxon>
        <taxon>Protopolystoma</taxon>
    </lineage>
</organism>
<evidence type="ECO:0000313" key="6">
    <source>
        <dbReference type="Proteomes" id="UP000784294"/>
    </source>
</evidence>
<comment type="caution">
    <text evidence="5">The sequence shown here is derived from an EMBL/GenBank/DDBJ whole genome shotgun (WGS) entry which is preliminary data.</text>
</comment>
<dbReference type="GO" id="GO:0120015">
    <property type="term" value="F:sterol transfer activity"/>
    <property type="evidence" value="ECO:0007669"/>
    <property type="project" value="TreeGrafter"/>
</dbReference>
<dbReference type="OrthoDB" id="2162691at2759"/>
<keyword evidence="6" id="KW-1185">Reference proteome</keyword>
<proteinExistence type="predicted"/>
<accession>A0A3S4ZUR8</accession>
<dbReference type="InterPro" id="IPR051482">
    <property type="entry name" value="Cholesterol_transport"/>
</dbReference>
<name>A0A3S4ZUR8_9PLAT</name>
<dbReference type="GO" id="GO:0005886">
    <property type="term" value="C:plasma membrane"/>
    <property type="evidence" value="ECO:0007669"/>
    <property type="project" value="TreeGrafter"/>
</dbReference>
<dbReference type="PROSITE" id="PS51778">
    <property type="entry name" value="VAST"/>
    <property type="match status" value="1"/>
</dbReference>
<dbReference type="InterPro" id="IPR031968">
    <property type="entry name" value="VASt"/>
</dbReference>
<dbReference type="AlphaFoldDB" id="A0A3S4ZUR8"/>
<dbReference type="PANTHER" id="PTHR23319">
    <property type="entry name" value="GRAM DOMAIN CONTAINING 1B, ISOFORM E"/>
    <property type="match status" value="1"/>
</dbReference>
<dbReference type="Proteomes" id="UP000784294">
    <property type="component" value="Unassembled WGS sequence"/>
</dbReference>
<evidence type="ECO:0000313" key="5">
    <source>
        <dbReference type="EMBL" id="VEL12501.1"/>
    </source>
</evidence>
<dbReference type="GO" id="GO:0140268">
    <property type="term" value="C:endoplasmic reticulum-plasma membrane contact site"/>
    <property type="evidence" value="ECO:0007669"/>
    <property type="project" value="TreeGrafter"/>
</dbReference>
<evidence type="ECO:0000256" key="3">
    <source>
        <dbReference type="SAM" id="MobiDB-lite"/>
    </source>
</evidence>
<gene>
    <name evidence="5" type="ORF">PXEA_LOCUS5941</name>
</gene>
<comment type="subcellular location">
    <subcellularLocation>
        <location evidence="1">Membrane</location>
    </subcellularLocation>
</comment>
<keyword evidence="2" id="KW-0472">Membrane</keyword>
<dbReference type="GO" id="GO:0032934">
    <property type="term" value="F:sterol binding"/>
    <property type="evidence" value="ECO:0007669"/>
    <property type="project" value="TreeGrafter"/>
</dbReference>
<dbReference type="EMBL" id="CAAALY010014950">
    <property type="protein sequence ID" value="VEL12501.1"/>
    <property type="molecule type" value="Genomic_DNA"/>
</dbReference>
<reference evidence="5" key="1">
    <citation type="submission" date="2018-11" db="EMBL/GenBank/DDBJ databases">
        <authorList>
            <consortium name="Pathogen Informatics"/>
        </authorList>
    </citation>
    <scope>NUCLEOTIDE SEQUENCE</scope>
</reference>
<dbReference type="GO" id="GO:0032366">
    <property type="term" value="P:intracellular sterol transport"/>
    <property type="evidence" value="ECO:0007669"/>
    <property type="project" value="TreeGrafter"/>
</dbReference>
<dbReference type="GO" id="GO:0005789">
    <property type="term" value="C:endoplasmic reticulum membrane"/>
    <property type="evidence" value="ECO:0007669"/>
    <property type="project" value="TreeGrafter"/>
</dbReference>
<protein>
    <recommendedName>
        <fullName evidence="4">VASt domain-containing protein</fullName>
    </recommendedName>
</protein>
<dbReference type="PANTHER" id="PTHR23319:SF4">
    <property type="entry name" value="GRAM DOMAIN CONTAINING 1B, ISOFORM E"/>
    <property type="match status" value="1"/>
</dbReference>
<evidence type="ECO:0000256" key="2">
    <source>
        <dbReference type="ARBA" id="ARBA00023136"/>
    </source>
</evidence>
<dbReference type="Pfam" id="PF16016">
    <property type="entry name" value="VASt"/>
    <property type="match status" value="1"/>
</dbReference>
<evidence type="ECO:0000256" key="1">
    <source>
        <dbReference type="ARBA" id="ARBA00004370"/>
    </source>
</evidence>
<evidence type="ECO:0000259" key="4">
    <source>
        <dbReference type="PROSITE" id="PS51778"/>
    </source>
</evidence>
<feature type="region of interest" description="Disordered" evidence="3">
    <location>
        <begin position="211"/>
        <end position="232"/>
    </location>
</feature>
<sequence>MIGNPLQCSNLFVQMPLSGCKMTTGHNSCEVIGSPETAESDVETESSDHRIILVSSSTSSSSSESSSSASFISSDASLYSMRYTGTGSIASGQARNNSHNESLPIVFPPDIFLLSLPDGHKDLHLPPAICSPGHTHEGRVYADSEIPLGVDALFTCLFTDSTFFDRFCETRGTFDLVQADWPQLSHWPIASSSACSTGLLEETSEIGALADQPSSSALSQDIPKQKPSEYASSHLGQAEVHILRRTISYTLRLKQKIGPRTCSAVEEQIFIYTLLANSKRPLILPVKSVQTLLISESQPGIRYALDAKVTNEAVPLCNCFHVISRYCLLHVSHSPALSRFTVSSRVVYDKPVFFGAKSIIETTCKANLTEYFAELASRLVEEASRLAPEQRL</sequence>
<feature type="domain" description="VASt" evidence="4">
    <location>
        <begin position="137"/>
        <end position="387"/>
    </location>
</feature>
<feature type="non-terminal residue" evidence="5">
    <location>
        <position position="392"/>
    </location>
</feature>